<proteinExistence type="predicted"/>
<protein>
    <recommendedName>
        <fullName evidence="3">MobA/VirD2-like nuclease domain-containing protein</fullName>
    </recommendedName>
</protein>
<dbReference type="EMBL" id="VRMA01000002">
    <property type="protein sequence ID" value="TXK60915.1"/>
    <property type="molecule type" value="Genomic_DNA"/>
</dbReference>
<dbReference type="RefSeq" id="WP_139018199.1">
    <property type="nucleotide sequence ID" value="NZ_JANKHQ010000005.1"/>
</dbReference>
<gene>
    <name evidence="4" type="ORF">FVD16_00585</name>
</gene>
<sequence>MRENKSYLEEFIEELKVKRSAFTKTDLPAKHHYIFGRVVSLRTFKKVENKVKNHKQVLVKLIGNMGAKRTYNALNYIIENSENTFAINEKGEEVFLEELMKDWSKNFLNRENSKEAWHLVFSLDEDYLTPKKERALKESVKDVMASHFFGHKYAFVIHKHQARPHVHVVLNKFNFLEYKRLHFAKKTDIKYLFDSLREEFALALSIRGMQYINRSPLEKNLEESIKKVQRTDRLLKADSQFGISTIYEDIYKSFNQKIKDKEQRVKALKIEFEEAKNHHTELQKLLEQYIRHQNKRKFILAKQIKEHGLKLKRLGKELIKESKELKRLNRSLDNSKNDLKIHTLSRFESSQYKRNFLRSYEKMYPLHKGASKKDIQNYYRVKKSLELETKEIKENVLLYSKNYYKDYTFENTNLFELEKKTKALNENIYILKNMDYFLKQESENYLLDLKKNLSYIGEIYKNRFKTIEKELILKGGKNNFLLREYSRGCEFLGLENKVKKVLSSASNMSEVGGRKALMGEKKVHRNLYEEIQQKYNNPQKNNQKQASLKEQNNNMGRSF</sequence>
<dbReference type="Pfam" id="PF03432">
    <property type="entry name" value="Relaxase"/>
    <property type="match status" value="1"/>
</dbReference>
<evidence type="ECO:0000313" key="4">
    <source>
        <dbReference type="EMBL" id="TXK60915.1"/>
    </source>
</evidence>
<evidence type="ECO:0000259" key="3">
    <source>
        <dbReference type="Pfam" id="PF03432"/>
    </source>
</evidence>
<feature type="region of interest" description="Disordered" evidence="2">
    <location>
        <begin position="536"/>
        <end position="559"/>
    </location>
</feature>
<feature type="coiled-coil region" evidence="1">
    <location>
        <begin position="251"/>
        <end position="338"/>
    </location>
</feature>
<reference evidence="4 5" key="1">
    <citation type="submission" date="2019-08" db="EMBL/GenBank/DDBJ databases">
        <title>Rapid identification of Enteric Bacteria from Whole Genome Sequences (WGS) using Average Nucleotide Identity (ANI).</title>
        <authorList>
            <person name="Lane C."/>
        </authorList>
    </citation>
    <scope>NUCLEOTIDE SEQUENCE [LARGE SCALE GENOMIC DNA]</scope>
    <source>
        <strain evidence="4 5">D4984</strain>
    </source>
</reference>
<dbReference type="Proteomes" id="UP000321317">
    <property type="component" value="Unassembled WGS sequence"/>
</dbReference>
<feature type="compositionally biased region" description="Low complexity" evidence="2">
    <location>
        <begin position="536"/>
        <end position="545"/>
    </location>
</feature>
<evidence type="ECO:0000256" key="2">
    <source>
        <dbReference type="SAM" id="MobiDB-lite"/>
    </source>
</evidence>
<organism evidence="4 5">
    <name type="scientific">Campylobacter helveticus</name>
    <dbReference type="NCBI Taxonomy" id="28898"/>
    <lineage>
        <taxon>Bacteria</taxon>
        <taxon>Pseudomonadati</taxon>
        <taxon>Campylobacterota</taxon>
        <taxon>Epsilonproteobacteria</taxon>
        <taxon>Campylobacterales</taxon>
        <taxon>Campylobacteraceae</taxon>
        <taxon>Campylobacter</taxon>
    </lineage>
</organism>
<keyword evidence="1" id="KW-0175">Coiled coil</keyword>
<evidence type="ECO:0000256" key="1">
    <source>
        <dbReference type="SAM" id="Coils"/>
    </source>
</evidence>
<name>A0ABY3L479_9BACT</name>
<dbReference type="InterPro" id="IPR005094">
    <property type="entry name" value="Endonuclease_MobA/VirD2"/>
</dbReference>
<keyword evidence="5" id="KW-1185">Reference proteome</keyword>
<feature type="compositionally biased region" description="Polar residues" evidence="2">
    <location>
        <begin position="546"/>
        <end position="559"/>
    </location>
</feature>
<accession>A0ABY3L479</accession>
<feature type="domain" description="MobA/VirD2-like nuclease" evidence="3">
    <location>
        <begin position="102"/>
        <end position="198"/>
    </location>
</feature>
<evidence type="ECO:0000313" key="5">
    <source>
        <dbReference type="Proteomes" id="UP000321317"/>
    </source>
</evidence>
<comment type="caution">
    <text evidence="4">The sequence shown here is derived from an EMBL/GenBank/DDBJ whole genome shotgun (WGS) entry which is preliminary data.</text>
</comment>